<evidence type="ECO:0000313" key="3">
    <source>
        <dbReference type="Proteomes" id="UP001497644"/>
    </source>
</evidence>
<dbReference type="AlphaFoldDB" id="A0AAV2MXZ2"/>
<evidence type="ECO:0000256" key="1">
    <source>
        <dbReference type="SAM" id="MobiDB-lite"/>
    </source>
</evidence>
<proteinExistence type="predicted"/>
<feature type="compositionally biased region" description="Low complexity" evidence="1">
    <location>
        <begin position="14"/>
        <end position="29"/>
    </location>
</feature>
<accession>A0AAV2MXZ2</accession>
<dbReference type="Proteomes" id="UP001497644">
    <property type="component" value="Unassembled WGS sequence"/>
</dbReference>
<evidence type="ECO:0000313" key="2">
    <source>
        <dbReference type="EMBL" id="CAL1671786.1"/>
    </source>
</evidence>
<name>A0AAV2MXZ2_9HYME</name>
<gene>
    <name evidence="2" type="ORF">LPLAT_LOCUS5210</name>
</gene>
<reference evidence="2" key="1">
    <citation type="submission" date="2024-04" db="EMBL/GenBank/DDBJ databases">
        <authorList>
            <consortium name="Molecular Ecology Group"/>
        </authorList>
    </citation>
    <scope>NUCLEOTIDE SEQUENCE</scope>
</reference>
<keyword evidence="3" id="KW-1185">Reference proteome</keyword>
<dbReference type="EMBL" id="CAXIPU020000424">
    <property type="protein sequence ID" value="CAL1671786.1"/>
    <property type="molecule type" value="Genomic_DNA"/>
</dbReference>
<feature type="region of interest" description="Disordered" evidence="1">
    <location>
        <begin position="1"/>
        <end position="35"/>
    </location>
</feature>
<sequence length="143" mass="15870">MSDNNFDGPRDLENLSSTNSCSTNSNSDVTDNENADNEDASSFLLIRDSHNELLHGNINRKIATWALWNITSLTHKCIDELLLILRNEGHLSLPKSSKTLLGTNKAETNIRPILGNNGRNGLFSYFNIKDALKKILSPCSARI</sequence>
<organism evidence="2 3">
    <name type="scientific">Lasius platythorax</name>
    <dbReference type="NCBI Taxonomy" id="488582"/>
    <lineage>
        <taxon>Eukaryota</taxon>
        <taxon>Metazoa</taxon>
        <taxon>Ecdysozoa</taxon>
        <taxon>Arthropoda</taxon>
        <taxon>Hexapoda</taxon>
        <taxon>Insecta</taxon>
        <taxon>Pterygota</taxon>
        <taxon>Neoptera</taxon>
        <taxon>Endopterygota</taxon>
        <taxon>Hymenoptera</taxon>
        <taxon>Apocrita</taxon>
        <taxon>Aculeata</taxon>
        <taxon>Formicoidea</taxon>
        <taxon>Formicidae</taxon>
        <taxon>Formicinae</taxon>
        <taxon>Lasius</taxon>
        <taxon>Lasius</taxon>
    </lineage>
</organism>
<comment type="caution">
    <text evidence="2">The sequence shown here is derived from an EMBL/GenBank/DDBJ whole genome shotgun (WGS) entry which is preliminary data.</text>
</comment>
<protein>
    <submittedName>
        <fullName evidence="2">Uncharacterized protein</fullName>
    </submittedName>
</protein>